<dbReference type="InterPro" id="IPR045851">
    <property type="entry name" value="AMP-bd_C_sf"/>
</dbReference>
<proteinExistence type="predicted"/>
<evidence type="ECO:0000313" key="2">
    <source>
        <dbReference type="Proteomes" id="UP000199529"/>
    </source>
</evidence>
<dbReference type="Gene3D" id="3.30.300.30">
    <property type="match status" value="1"/>
</dbReference>
<protein>
    <submittedName>
        <fullName evidence="1">Long-chain acyl-CoA synthetase</fullName>
    </submittedName>
</protein>
<dbReference type="Proteomes" id="UP000199529">
    <property type="component" value="Unassembled WGS sequence"/>
</dbReference>
<dbReference type="SUPFAM" id="SSF56801">
    <property type="entry name" value="Acetyl-CoA synthetase-like"/>
    <property type="match status" value="1"/>
</dbReference>
<dbReference type="AlphaFoldDB" id="A0A1H3QLF7"/>
<name>A0A1H3QLF7_9PSEU</name>
<reference evidence="2" key="1">
    <citation type="submission" date="2016-10" db="EMBL/GenBank/DDBJ databases">
        <authorList>
            <person name="Varghese N."/>
            <person name="Submissions S."/>
        </authorList>
    </citation>
    <scope>NUCLEOTIDE SEQUENCE [LARGE SCALE GENOMIC DNA]</scope>
    <source>
        <strain evidence="2">CGMCC 4.3530</strain>
    </source>
</reference>
<sequence length="33" mass="3841">MASYKYPRLIEFVEALPMTATGKILKRELGRTR</sequence>
<keyword evidence="2" id="KW-1185">Reference proteome</keyword>
<accession>A0A1H3QLF7</accession>
<evidence type="ECO:0000313" key="1">
    <source>
        <dbReference type="EMBL" id="SDZ14197.1"/>
    </source>
</evidence>
<gene>
    <name evidence="1" type="ORF">SAMN05216215_104850</name>
</gene>
<organism evidence="1 2">
    <name type="scientific">Saccharopolyspora shandongensis</name>
    <dbReference type="NCBI Taxonomy" id="418495"/>
    <lineage>
        <taxon>Bacteria</taxon>
        <taxon>Bacillati</taxon>
        <taxon>Actinomycetota</taxon>
        <taxon>Actinomycetes</taxon>
        <taxon>Pseudonocardiales</taxon>
        <taxon>Pseudonocardiaceae</taxon>
        <taxon>Saccharopolyspora</taxon>
    </lineage>
</organism>
<dbReference type="EMBL" id="FNOK01000048">
    <property type="protein sequence ID" value="SDZ14197.1"/>
    <property type="molecule type" value="Genomic_DNA"/>
</dbReference>